<proteinExistence type="predicted"/>
<dbReference type="InterPro" id="IPR018490">
    <property type="entry name" value="cNMP-bd_dom_sf"/>
</dbReference>
<dbReference type="PANTHER" id="PTHR23011:SF28">
    <property type="entry name" value="CYCLIC NUCLEOTIDE-BINDING DOMAIN CONTAINING PROTEIN"/>
    <property type="match status" value="1"/>
</dbReference>
<organism evidence="3 4">
    <name type="scientific">Macrostomum lignano</name>
    <dbReference type="NCBI Taxonomy" id="282301"/>
    <lineage>
        <taxon>Eukaryota</taxon>
        <taxon>Metazoa</taxon>
        <taxon>Spiralia</taxon>
        <taxon>Lophotrochozoa</taxon>
        <taxon>Platyhelminthes</taxon>
        <taxon>Rhabditophora</taxon>
        <taxon>Macrostomorpha</taxon>
        <taxon>Macrostomida</taxon>
        <taxon>Macrostomidae</taxon>
        <taxon>Macrostomum</taxon>
    </lineage>
</organism>
<sequence length="587" mass="65039">MDLLGTPDLSDLTSGLHSPPRRYIFATGRSVGPEVGHHNLVDVAKQSSGLQRHRRCRIPILTKPGCAITLACAPAARGPPHPAYQHQRHACLQHQPHLTAAAPSRACGLTPMSDNEELAITDVHAARLKLADLVMRINQLDPRNRTMPLLLNRQAVNFRGISQNLSVAQTAEMPPSPHRWRQHASSGHRAAPPPQSRPLPAASAAACARSSASPTAQDDEIWPFIRHYDFRLVQEPSDLLFDLSQYRVNRQARFPTEVAQILRKEPVDPDGLPSCSQPRCTCGATRPSLIYPIRMAGPVARPPSTDSHHHPRPNRAPLYDKKATRPRRIIIRQGHKALSFYFILSGTCMVMLMDREQGLRQTRCYLSQGQSFGELAIIERTIPTGHILSVVKRFPLTKPTVFGRGRTERGGTKSQDCRGDGSRAAGLGRGRNSGSCGTGGPGFKEYIRTIKDDFDAAYKLKRQPTDAWPRSQLVRVQTLLKGHAFGLTQLLHGPQTRVQSGEQRSRDDFQRMLQTAVNWRQYRLDTLKAHQGCSAGGEDFQALTKSRRFTLHSFMLAAVGSEVFIRLVALNRHTNTGFGSLAAALRE</sequence>
<accession>A0A1I8JRC4</accession>
<feature type="region of interest" description="Disordered" evidence="1">
    <location>
        <begin position="401"/>
        <end position="438"/>
    </location>
</feature>
<feature type="compositionally biased region" description="Gly residues" evidence="1">
    <location>
        <begin position="427"/>
        <end position="438"/>
    </location>
</feature>
<dbReference type="PANTHER" id="PTHR23011">
    <property type="entry name" value="CYCLIC NUCLEOTIDE-BINDING DOMAIN CONTAINING PROTEIN"/>
    <property type="match status" value="1"/>
</dbReference>
<evidence type="ECO:0000313" key="3">
    <source>
        <dbReference type="Proteomes" id="UP000095280"/>
    </source>
</evidence>
<feature type="region of interest" description="Disordered" evidence="1">
    <location>
        <begin position="168"/>
        <end position="212"/>
    </location>
</feature>
<protein>
    <submittedName>
        <fullName evidence="4">Cyclic nucleotide-binding domain-containing protein</fullName>
    </submittedName>
</protein>
<dbReference type="WBParaSite" id="snap_masked-unitig_38883-processed-gene-0.0-mRNA-1">
    <property type="protein sequence ID" value="snap_masked-unitig_38883-processed-gene-0.0-mRNA-1"/>
    <property type="gene ID" value="snap_masked-unitig_38883-processed-gene-0.0"/>
</dbReference>
<feature type="compositionally biased region" description="Low complexity" evidence="1">
    <location>
        <begin position="198"/>
        <end position="212"/>
    </location>
</feature>
<dbReference type="PROSITE" id="PS50042">
    <property type="entry name" value="CNMP_BINDING_3"/>
    <property type="match status" value="1"/>
</dbReference>
<dbReference type="CDD" id="cd00038">
    <property type="entry name" value="CAP_ED"/>
    <property type="match status" value="1"/>
</dbReference>
<dbReference type="InterPro" id="IPR000595">
    <property type="entry name" value="cNMP-bd_dom"/>
</dbReference>
<dbReference type="InterPro" id="IPR014710">
    <property type="entry name" value="RmlC-like_jellyroll"/>
</dbReference>
<dbReference type="SUPFAM" id="SSF51206">
    <property type="entry name" value="cAMP-binding domain-like"/>
    <property type="match status" value="1"/>
</dbReference>
<dbReference type="Proteomes" id="UP000095280">
    <property type="component" value="Unplaced"/>
</dbReference>
<keyword evidence="3" id="KW-1185">Reference proteome</keyword>
<evidence type="ECO:0000313" key="4">
    <source>
        <dbReference type="WBParaSite" id="snap_masked-unitig_38883-processed-gene-0.0-mRNA-1"/>
    </source>
</evidence>
<dbReference type="Gene3D" id="2.60.120.10">
    <property type="entry name" value="Jelly Rolls"/>
    <property type="match status" value="1"/>
</dbReference>
<feature type="domain" description="Cyclic nucleotide-binding" evidence="2">
    <location>
        <begin position="319"/>
        <end position="378"/>
    </location>
</feature>
<evidence type="ECO:0000259" key="2">
    <source>
        <dbReference type="PROSITE" id="PS50042"/>
    </source>
</evidence>
<feature type="compositionally biased region" description="Basic and acidic residues" evidence="1">
    <location>
        <begin position="405"/>
        <end position="421"/>
    </location>
</feature>
<dbReference type="AlphaFoldDB" id="A0A1I8JRC4"/>
<evidence type="ECO:0000256" key="1">
    <source>
        <dbReference type="SAM" id="MobiDB-lite"/>
    </source>
</evidence>
<feature type="region of interest" description="Disordered" evidence="1">
    <location>
        <begin position="300"/>
        <end position="321"/>
    </location>
</feature>
<reference evidence="4" key="1">
    <citation type="submission" date="2016-11" db="UniProtKB">
        <authorList>
            <consortium name="WormBaseParasite"/>
        </authorList>
    </citation>
    <scope>IDENTIFICATION</scope>
</reference>
<dbReference type="Pfam" id="PF00027">
    <property type="entry name" value="cNMP_binding"/>
    <property type="match status" value="1"/>
</dbReference>
<name>A0A1I8JRC4_9PLAT</name>